<organism evidence="5 6">
    <name type="scientific">Ferrovum myxofaciens</name>
    <dbReference type="NCBI Taxonomy" id="416213"/>
    <lineage>
        <taxon>Bacteria</taxon>
        <taxon>Pseudomonadati</taxon>
        <taxon>Pseudomonadota</taxon>
        <taxon>Betaproteobacteria</taxon>
        <taxon>Ferrovales</taxon>
        <taxon>Ferrovaceae</taxon>
        <taxon>Ferrovum</taxon>
    </lineage>
</organism>
<dbReference type="PROSITE" id="PS50113">
    <property type="entry name" value="PAC"/>
    <property type="match status" value="1"/>
</dbReference>
<dbReference type="NCBIfam" id="TIGR00254">
    <property type="entry name" value="GGDEF"/>
    <property type="match status" value="1"/>
</dbReference>
<dbReference type="GO" id="GO:0003824">
    <property type="term" value="F:catalytic activity"/>
    <property type="evidence" value="ECO:0007669"/>
    <property type="project" value="UniProtKB-ARBA"/>
</dbReference>
<protein>
    <submittedName>
        <fullName evidence="5">EAL domain-containing protein</fullName>
    </submittedName>
</protein>
<dbReference type="NCBIfam" id="TIGR00229">
    <property type="entry name" value="sensory_box"/>
    <property type="match status" value="3"/>
</dbReference>
<dbReference type="Gene3D" id="3.20.20.450">
    <property type="entry name" value="EAL domain"/>
    <property type="match status" value="1"/>
</dbReference>
<dbReference type="PROSITE" id="PS50112">
    <property type="entry name" value="PAS"/>
    <property type="match status" value="3"/>
</dbReference>
<evidence type="ECO:0000259" key="4">
    <source>
        <dbReference type="PROSITE" id="PS50887"/>
    </source>
</evidence>
<dbReference type="InterPro" id="IPR003018">
    <property type="entry name" value="GAF"/>
</dbReference>
<gene>
    <name evidence="5" type="ORF">JZL65_08570</name>
</gene>
<dbReference type="CDD" id="cd00130">
    <property type="entry name" value="PAS"/>
    <property type="match status" value="3"/>
</dbReference>
<feature type="domain" description="PAC" evidence="2">
    <location>
        <begin position="510"/>
        <end position="562"/>
    </location>
</feature>
<dbReference type="EMBL" id="CP071137">
    <property type="protein sequence ID" value="QWY76562.1"/>
    <property type="molecule type" value="Genomic_DNA"/>
</dbReference>
<evidence type="ECO:0000259" key="2">
    <source>
        <dbReference type="PROSITE" id="PS50113"/>
    </source>
</evidence>
<name>A0A9E6MUK7_9PROT</name>
<dbReference type="InterPro" id="IPR035965">
    <property type="entry name" value="PAS-like_dom_sf"/>
</dbReference>
<dbReference type="Gene3D" id="3.30.450.20">
    <property type="entry name" value="PAS domain"/>
    <property type="match status" value="3"/>
</dbReference>
<feature type="domain" description="GGDEF" evidence="4">
    <location>
        <begin position="594"/>
        <end position="727"/>
    </location>
</feature>
<feature type="domain" description="PAS" evidence="1">
    <location>
        <begin position="436"/>
        <end position="506"/>
    </location>
</feature>
<dbReference type="SMART" id="SM00086">
    <property type="entry name" value="PAC"/>
    <property type="match status" value="3"/>
</dbReference>
<feature type="domain" description="PAS" evidence="1">
    <location>
        <begin position="8"/>
        <end position="52"/>
    </location>
</feature>
<dbReference type="FunFam" id="3.30.70.270:FF:000001">
    <property type="entry name" value="Diguanylate cyclase domain protein"/>
    <property type="match status" value="1"/>
</dbReference>
<evidence type="ECO:0000259" key="3">
    <source>
        <dbReference type="PROSITE" id="PS50883"/>
    </source>
</evidence>
<dbReference type="SUPFAM" id="SSF55781">
    <property type="entry name" value="GAF domain-like"/>
    <property type="match status" value="1"/>
</dbReference>
<dbReference type="InterPro" id="IPR001633">
    <property type="entry name" value="EAL_dom"/>
</dbReference>
<dbReference type="PANTHER" id="PTHR44757">
    <property type="entry name" value="DIGUANYLATE CYCLASE DGCP"/>
    <property type="match status" value="1"/>
</dbReference>
<dbReference type="InterPro" id="IPR029016">
    <property type="entry name" value="GAF-like_dom_sf"/>
</dbReference>
<dbReference type="AlphaFoldDB" id="A0A9E6MUK7"/>
<dbReference type="Pfam" id="PF08447">
    <property type="entry name" value="PAS_3"/>
    <property type="match status" value="1"/>
</dbReference>
<proteinExistence type="predicted"/>
<dbReference type="SMART" id="SM00267">
    <property type="entry name" value="GGDEF"/>
    <property type="match status" value="1"/>
</dbReference>
<dbReference type="RefSeq" id="WP_273143696.1">
    <property type="nucleotide sequence ID" value="NZ_CP053675.1"/>
</dbReference>
<feature type="domain" description="PAS" evidence="1">
    <location>
        <begin position="139"/>
        <end position="188"/>
    </location>
</feature>
<evidence type="ECO:0000313" key="6">
    <source>
        <dbReference type="Proteomes" id="UP000683551"/>
    </source>
</evidence>
<dbReference type="SMART" id="SM00091">
    <property type="entry name" value="PAS"/>
    <property type="match status" value="3"/>
</dbReference>
<dbReference type="PROSITE" id="PS50883">
    <property type="entry name" value="EAL"/>
    <property type="match status" value="1"/>
</dbReference>
<dbReference type="InterPro" id="IPR001610">
    <property type="entry name" value="PAC"/>
</dbReference>
<dbReference type="PROSITE" id="PS50887">
    <property type="entry name" value="GGDEF"/>
    <property type="match status" value="1"/>
</dbReference>
<dbReference type="SUPFAM" id="SSF55785">
    <property type="entry name" value="PYP-like sensor domain (PAS domain)"/>
    <property type="match status" value="3"/>
</dbReference>
<dbReference type="SMART" id="SM00052">
    <property type="entry name" value="EAL"/>
    <property type="match status" value="1"/>
</dbReference>
<dbReference type="Pfam" id="PF00990">
    <property type="entry name" value="GGDEF"/>
    <property type="match status" value="1"/>
</dbReference>
<accession>A0A9E6MUK7</accession>
<evidence type="ECO:0000313" key="5">
    <source>
        <dbReference type="EMBL" id="QWY76562.1"/>
    </source>
</evidence>
<reference evidence="5" key="1">
    <citation type="submission" date="2021-02" db="EMBL/GenBank/DDBJ databases">
        <title>Comparative genomics of Ferrovum myxofaciens strains, predominant extremophile bacteria forming large biofilm stalactites in acid mine ecosystems.</title>
        <authorList>
            <person name="Burkartova K."/>
            <person name="Ridl J."/>
            <person name="Pajer P."/>
            <person name="Falteisek L."/>
        </authorList>
    </citation>
    <scope>NUCLEOTIDE SEQUENCE</scope>
    <source>
        <strain evidence="5">MI1III</strain>
    </source>
</reference>
<dbReference type="SUPFAM" id="SSF55073">
    <property type="entry name" value="Nucleotide cyclase"/>
    <property type="match status" value="1"/>
</dbReference>
<dbReference type="Gene3D" id="3.30.450.40">
    <property type="match status" value="1"/>
</dbReference>
<dbReference type="SUPFAM" id="SSF141868">
    <property type="entry name" value="EAL domain-like"/>
    <property type="match status" value="1"/>
</dbReference>
<dbReference type="CDD" id="cd01948">
    <property type="entry name" value="EAL"/>
    <property type="match status" value="1"/>
</dbReference>
<dbReference type="InterPro" id="IPR000700">
    <property type="entry name" value="PAS-assoc_C"/>
</dbReference>
<dbReference type="Pfam" id="PF13185">
    <property type="entry name" value="GAF_2"/>
    <property type="match status" value="1"/>
</dbReference>
<dbReference type="Proteomes" id="UP000683551">
    <property type="component" value="Chromosome"/>
</dbReference>
<dbReference type="Pfam" id="PF13426">
    <property type="entry name" value="PAS_9"/>
    <property type="match status" value="2"/>
</dbReference>
<sequence>MNHGVEDPGQRIKQLLQVASDGIHILDRQGFLIEGSDYFFALLGYSRAEAIGMHVSQWDAQWTREEVMNVIDLNFQLGEGTHRTFESLHRCKDGRIVPVEITARSYHAVLGEPLLYCSSRDISERRQFEATLRFKQFGIDHAAEQMLWIDRQGRILDVNESACRQLGYSYSELVQMSVGDSDPFFTPDQWGRLWEKLKVHGTMSLESSQRHRNGSIYPTEVLANYFEYEGVEYNCMLVRDISRRKAYEQRIQRLTDLYHALSEINQAIVRMETKDKLFPLVCKVAVEFAGFEMAWIGVPSEQRDAIIPEVFYGTGTDYLTGLSFPLMTTDAEQLGPIALSFREARNIFVNDFMSDPLTTPWKARAQMYGWRSGATFPIIQGDTVVAVMAVYAVTTDAFHEEAVTVLDEMVRDIAFALDTFDRELARKKAEQSLYEREQHFRAYFERSMVGMATTASDRRWIEVNPALCEMLGYSNAELTGMSWEDITYTEDLALNRQLFERVVSGKLDEYECDKRFFKKNGDIIYTHVAARAVRNPSGMLDYLVVLVDDLTLLRKQQLELERRVYYDTLTNLPNRALLTDRLEHALAQLKRSNGLVAVCFIDLDGFKQVNDTYGHALGDHLLVAVGKRIHDACRTTDTVARFGGDEFVVIIEGNSDQSECLFLLQRIQETIGQPFQIEGHWLKISASIGVTLCPDDVSDGEVLLRHADQAMYLAKQSGRDKIYFFDAQSEHLMRHRIHTLERLEQALALGELQLYYQPKVDMLQGRVIGLEALIRWHDSMQGRLVLPREFIPLVEGSHFEIVLSEWVVRQALCQLSEWHRMGLDLSLSVNIPAPHLRSPGFVDFIRLEMAVYPQLPPRALELEILETAALGDLDAVIQKMMHCMDFGVSFSIDDFGTGYASLSYLRRLPASIIKIDQVFIRDMLHDPEDLSIVQGVIGLALAFHKAVLAEGVETIAHGRKLLDMGCSLAQGFGIARPMPAAEVPGWIRNFKGFPEESSQQ</sequence>
<dbReference type="CDD" id="cd01949">
    <property type="entry name" value="GGDEF"/>
    <property type="match status" value="1"/>
</dbReference>
<dbReference type="InterPro" id="IPR000160">
    <property type="entry name" value="GGDEF_dom"/>
</dbReference>
<dbReference type="InterPro" id="IPR052155">
    <property type="entry name" value="Biofilm_reg_signaling"/>
</dbReference>
<dbReference type="Pfam" id="PF00563">
    <property type="entry name" value="EAL"/>
    <property type="match status" value="1"/>
</dbReference>
<feature type="domain" description="EAL" evidence="3">
    <location>
        <begin position="736"/>
        <end position="991"/>
    </location>
</feature>
<dbReference type="InterPro" id="IPR000014">
    <property type="entry name" value="PAS"/>
</dbReference>
<dbReference type="InterPro" id="IPR013655">
    <property type="entry name" value="PAS_fold_3"/>
</dbReference>
<dbReference type="Gene3D" id="3.30.70.270">
    <property type="match status" value="1"/>
</dbReference>
<dbReference type="PANTHER" id="PTHR44757:SF2">
    <property type="entry name" value="BIOFILM ARCHITECTURE MAINTENANCE PROTEIN MBAA"/>
    <property type="match status" value="1"/>
</dbReference>
<dbReference type="InterPro" id="IPR043128">
    <property type="entry name" value="Rev_trsase/Diguanyl_cyclase"/>
</dbReference>
<dbReference type="InterPro" id="IPR029787">
    <property type="entry name" value="Nucleotide_cyclase"/>
</dbReference>
<dbReference type="InterPro" id="IPR035919">
    <property type="entry name" value="EAL_sf"/>
</dbReference>
<evidence type="ECO:0000259" key="1">
    <source>
        <dbReference type="PROSITE" id="PS50112"/>
    </source>
</evidence>